<feature type="coiled-coil region" evidence="7">
    <location>
        <begin position="290"/>
        <end position="317"/>
    </location>
</feature>
<dbReference type="GO" id="GO:0036064">
    <property type="term" value="C:ciliary basal body"/>
    <property type="evidence" value="ECO:0007669"/>
    <property type="project" value="TreeGrafter"/>
</dbReference>
<feature type="domain" description="Ciliary BBSome complex subunit 2 middle region" evidence="10">
    <location>
        <begin position="132"/>
        <end position="231"/>
    </location>
</feature>
<name>A0A0K0ES23_STRER</name>
<evidence type="ECO:0000256" key="2">
    <source>
        <dbReference type="ARBA" id="ARBA00004245"/>
    </source>
</evidence>
<evidence type="ECO:0000259" key="11">
    <source>
        <dbReference type="Pfam" id="PF23350"/>
    </source>
</evidence>
<dbReference type="InterPro" id="IPR000560">
    <property type="entry name" value="His_Pase_clade-2"/>
</dbReference>
<dbReference type="Pfam" id="PF14783">
    <property type="entry name" value="BBS2_Mid"/>
    <property type="match status" value="1"/>
</dbReference>
<dbReference type="InterPro" id="IPR029033">
    <property type="entry name" value="His_PPase_superfam"/>
</dbReference>
<dbReference type="GO" id="GO:0016020">
    <property type="term" value="C:membrane"/>
    <property type="evidence" value="ECO:0007669"/>
    <property type="project" value="TreeGrafter"/>
</dbReference>
<evidence type="ECO:0000256" key="3">
    <source>
        <dbReference type="ARBA" id="ARBA00022490"/>
    </source>
</evidence>
<dbReference type="PROSITE" id="PS00616">
    <property type="entry name" value="HIS_ACID_PHOSPHAT_1"/>
    <property type="match status" value="1"/>
</dbReference>
<dbReference type="CDD" id="cd07061">
    <property type="entry name" value="HP_HAP_like"/>
    <property type="match status" value="1"/>
</dbReference>
<dbReference type="GO" id="GO:0034464">
    <property type="term" value="C:BBSome"/>
    <property type="evidence" value="ECO:0007669"/>
    <property type="project" value="InterPro"/>
</dbReference>
<feature type="domain" description="BBS2 hairpin" evidence="12">
    <location>
        <begin position="529"/>
        <end position="625"/>
    </location>
</feature>
<dbReference type="GO" id="GO:0031514">
    <property type="term" value="C:motile cilium"/>
    <property type="evidence" value="ECO:0007669"/>
    <property type="project" value="TreeGrafter"/>
</dbReference>
<evidence type="ECO:0000256" key="1">
    <source>
        <dbReference type="ARBA" id="ARBA00004138"/>
    </source>
</evidence>
<evidence type="ECO:0000256" key="5">
    <source>
        <dbReference type="ARBA" id="ARBA00023212"/>
    </source>
</evidence>
<evidence type="ECO:0000313" key="14">
    <source>
        <dbReference type="WBParaSite" id="SSTP_0001225200.1"/>
    </source>
</evidence>
<feature type="domain" description="Ciliary BBSome complex subunit 2 N-terminal" evidence="8">
    <location>
        <begin position="57"/>
        <end position="115"/>
    </location>
</feature>
<dbReference type="STRING" id="6248.A0A0K0ES23"/>
<dbReference type="Pfam" id="PF14781">
    <property type="entry name" value="BBS2_N"/>
    <property type="match status" value="1"/>
</dbReference>
<dbReference type="GO" id="GO:1905515">
    <property type="term" value="P:non-motile cilium assembly"/>
    <property type="evidence" value="ECO:0007669"/>
    <property type="project" value="InterPro"/>
</dbReference>
<evidence type="ECO:0000259" key="9">
    <source>
        <dbReference type="Pfam" id="PF14782"/>
    </source>
</evidence>
<dbReference type="InterPro" id="IPR016616">
    <property type="entry name" value="Bardet-Biedl_syndrome_2_prot"/>
</dbReference>
<keyword evidence="6" id="KW-0966">Cell projection</keyword>
<dbReference type="InterPro" id="IPR029430">
    <property type="entry name" value="BBS2_N"/>
</dbReference>
<dbReference type="WBParaSite" id="TCONS_00012720.p1">
    <property type="protein sequence ID" value="TCONS_00012720.p1"/>
    <property type="gene ID" value="XLOC_008386"/>
</dbReference>
<dbReference type="PANTHER" id="PTHR32465:SF0">
    <property type="entry name" value="BARDET-BIEDL SYNDROME 2 PROTEIN"/>
    <property type="match status" value="1"/>
</dbReference>
<dbReference type="Proteomes" id="UP000035681">
    <property type="component" value="Unplaced"/>
</dbReference>
<dbReference type="WBParaSite" id="SSTP_0001225200.1">
    <property type="protein sequence ID" value="SSTP_0001225200.1"/>
    <property type="gene ID" value="SSTP_0001225200"/>
</dbReference>
<dbReference type="InterPro" id="IPR029333">
    <property type="entry name" value="BBS2_GAE_dom"/>
</dbReference>
<keyword evidence="7" id="KW-0175">Coiled coil</keyword>
<feature type="domain" description="BBS2 GAE" evidence="9">
    <location>
        <begin position="344"/>
        <end position="426"/>
    </location>
</feature>
<dbReference type="SUPFAM" id="SSF53254">
    <property type="entry name" value="Phosphoglycerate mutase-like"/>
    <property type="match status" value="1"/>
</dbReference>
<comment type="subcellular location">
    <subcellularLocation>
        <location evidence="1">Cell projection</location>
        <location evidence="1">Cilium</location>
    </subcellularLocation>
    <subcellularLocation>
        <location evidence="2">Cytoplasm</location>
        <location evidence="2">Cytoskeleton</location>
    </subcellularLocation>
</comment>
<dbReference type="Pfam" id="PF23350">
    <property type="entry name" value="BBS2_pf"/>
    <property type="match status" value="1"/>
</dbReference>
<dbReference type="InterPro" id="IPR033379">
    <property type="entry name" value="Acid_Pase_AS"/>
</dbReference>
<dbReference type="AlphaFoldDB" id="A0A0K0ES23"/>
<dbReference type="Pfam" id="PF00328">
    <property type="entry name" value="His_Phos_2"/>
    <property type="match status" value="1"/>
</dbReference>
<evidence type="ECO:0000259" key="12">
    <source>
        <dbReference type="Pfam" id="PF23353"/>
    </source>
</evidence>
<evidence type="ECO:0000259" key="10">
    <source>
        <dbReference type="Pfam" id="PF14783"/>
    </source>
</evidence>
<accession>A0A0K0ES23</accession>
<dbReference type="Pfam" id="PF23353">
    <property type="entry name" value="BBS2_hp"/>
    <property type="match status" value="1"/>
</dbReference>
<dbReference type="SUPFAM" id="SSF50978">
    <property type="entry name" value="WD40 repeat-like"/>
    <property type="match status" value="1"/>
</dbReference>
<evidence type="ECO:0000259" key="8">
    <source>
        <dbReference type="Pfam" id="PF14781"/>
    </source>
</evidence>
<dbReference type="GO" id="GO:0016791">
    <property type="term" value="F:phosphatase activity"/>
    <property type="evidence" value="ECO:0007669"/>
    <property type="project" value="UniProtKB-ARBA"/>
</dbReference>
<dbReference type="Gene3D" id="3.40.50.1240">
    <property type="entry name" value="Phosphoglycerate mutase-like"/>
    <property type="match status" value="1"/>
</dbReference>
<evidence type="ECO:0000256" key="6">
    <source>
        <dbReference type="ARBA" id="ARBA00023273"/>
    </source>
</evidence>
<dbReference type="GO" id="GO:0043005">
    <property type="term" value="C:neuron projection"/>
    <property type="evidence" value="ECO:0007669"/>
    <property type="project" value="TreeGrafter"/>
</dbReference>
<dbReference type="InterPro" id="IPR055380">
    <property type="entry name" value="BBS2_hp_dom"/>
</dbReference>
<dbReference type="InterPro" id="IPR036322">
    <property type="entry name" value="WD40_repeat_dom_sf"/>
</dbReference>
<evidence type="ECO:0000313" key="13">
    <source>
        <dbReference type="Proteomes" id="UP000035681"/>
    </source>
</evidence>
<organism evidence="14">
    <name type="scientific">Strongyloides stercoralis</name>
    <name type="common">Threadworm</name>
    <dbReference type="NCBI Taxonomy" id="6248"/>
    <lineage>
        <taxon>Eukaryota</taxon>
        <taxon>Metazoa</taxon>
        <taxon>Ecdysozoa</taxon>
        <taxon>Nematoda</taxon>
        <taxon>Chromadorea</taxon>
        <taxon>Rhabditida</taxon>
        <taxon>Tylenchina</taxon>
        <taxon>Panagrolaimomorpha</taxon>
        <taxon>Strongyloidoidea</taxon>
        <taxon>Strongyloididae</taxon>
        <taxon>Strongyloides</taxon>
    </lineage>
</organism>
<evidence type="ECO:0000256" key="7">
    <source>
        <dbReference type="SAM" id="Coils"/>
    </source>
</evidence>
<keyword evidence="13" id="KW-1185">Reference proteome</keyword>
<proteinExistence type="predicted"/>
<keyword evidence="3" id="KW-0963">Cytoplasm</keyword>
<protein>
    <submittedName>
        <fullName evidence="14">Bardet-Biedl syndrome 2 protein homolog</fullName>
    </submittedName>
</protein>
<keyword evidence="4" id="KW-0969">Cilium</keyword>
<reference evidence="14" key="1">
    <citation type="submission" date="2015-08" db="UniProtKB">
        <authorList>
            <consortium name="WormBaseParasite"/>
        </authorList>
    </citation>
    <scope>IDENTIFICATION</scope>
</reference>
<feature type="domain" description="BBS2 platform" evidence="11">
    <location>
        <begin position="434"/>
        <end position="517"/>
    </location>
</feature>
<evidence type="ECO:0000256" key="4">
    <source>
        <dbReference type="ARBA" id="ARBA00023069"/>
    </source>
</evidence>
<dbReference type="InterPro" id="IPR055379">
    <property type="entry name" value="BBS2_pf_dom"/>
</dbReference>
<dbReference type="Pfam" id="PF14782">
    <property type="entry name" value="BBS2_GAE"/>
    <property type="match status" value="1"/>
</dbReference>
<dbReference type="InterPro" id="IPR029429">
    <property type="entry name" value="BBS2_Mid"/>
</dbReference>
<keyword evidence="5" id="KW-0206">Cytoskeleton</keyword>
<sequence>MSNNYQLVSIFDYRLNHHTIFKCAVAGKFHENGKQQIVIVTSENKIVLQDEVDAIHNMSEKINCIKEFRITDPMKENDEGYDILLIGTIESLIAYDIYQNKTIFTKEMPEGVTCIEGNELFWTTIGGSITCLTTVDMDGDGFNEILIGSEDTEIKIFKKDMLIGELNESDSINNLKHIHGTFFAFSLYNGTFGIWKGRSCLWRIKSKIQIVSFCSFPDDNCVGCVFVSGKIDIRSLTNGDIIHKISIDATINNAFLGKMVDGETDNNLIIVTKEGRVIGYKFKDSNTVTNDRAQQLLREYNMKKTNLLKELSHYDRKSTDDNVNGIKIIKDSYLKCFFTATINEGLQLHVKIEENVFIKSIVIFGEGIFPGESFIYHPNEMTTNEVSIPLKLNKDNLFELHLKVIIGSTVENQFQVIEVFKSLPKFCSIVLCQSDFVPPVSKVEFKSIFKSINFIEWFNDNFLDKIKIENETFTIKMYSLRTEKNLIFRLDSEGTFSIQHDDLRTTGDIIQSIGEYLDLDTLKCIADFPLEFERLEEMFKSIEDCYEIQKQFTAEFAQKVNLTKECVIRSEDALICNNYKRCKQLYNRVSLMNNELLTQHKLRINTRNNLLLILKDVNITVDLFANLRIGQPSTQLIGERYSLKIFIIYTFNYCFKHKKIIMILIITFILLLSSINEITSTKKIDDNLIFVQAIWRHGDRAPTDLPYPNDVHTEDKWEDGWGQLTKKGKSQMLNLGNWFKKRYTHKFINSTYKPNEVYIRSSDVDRTLASAQSFIYGMFPNTKHSGHKLPTQVVPIHASNARDNDPLLRPSGFDCPEYDKKEETVKNELYEELMKNYSDILPFLKNVTGATEDLEIKDVKSICSVNIEIIHSFNQPHWVFKEWPQFDKKTTLDIVCDIKKQAKLSEFKDNELGKLRGGYLLDNWLDNIQKIINHPNDPHKKMILYSSHAETVLALMSALNVFPDDIFPYASAIIMELYKSDNGTYYVDLIYKPNDKSSEELEIPGCNKPCEFDTLVKLSADRIIDSKKELYRECALEYCEKTDGVIFDYAD</sequence>
<dbReference type="PANTHER" id="PTHR32465">
    <property type="entry name" value="BARDET-BIEDL SYNDROME 2 PROTEIN"/>
    <property type="match status" value="1"/>
</dbReference>